<evidence type="ECO:0000313" key="4">
    <source>
        <dbReference type="Proteomes" id="UP000091967"/>
    </source>
</evidence>
<feature type="domain" description="Clr5" evidence="2">
    <location>
        <begin position="2"/>
        <end position="55"/>
    </location>
</feature>
<sequence length="257" mass="29005">MMAKPWNEHRGTITKLYIEEGRTLEDTRNIMRDQYNFHASIRSYRQHFDIWQIGKYNCKKRDRRRQSLSKNLPLSPPYSPSDVAGDGERSSPASSSSSMSRRSSEQKPLPVLKQPQAYTAYFYDHVRAQDDSQVKMESNGRQPLYKSLVTDSFRNSTVADGMLPSAVPVQTYLDAAGWPAHRGARTSYLTSPPQGFCRTSLQGGAVPRYVPETTLYPPDGEFRTGLRAPDLSIERSHGGGTDSMIHHMANYQNIARG</sequence>
<feature type="region of interest" description="Disordered" evidence="1">
    <location>
        <begin position="62"/>
        <end position="110"/>
    </location>
</feature>
<dbReference type="Proteomes" id="UP000091967">
    <property type="component" value="Unassembled WGS sequence"/>
</dbReference>
<dbReference type="OMA" id="MAKPWNE"/>
<reference evidence="3 4" key="1">
    <citation type="submission" date="2016-06" db="EMBL/GenBank/DDBJ databases">
        <title>Living apart together: crosstalk between the core and supernumerary genomes in a fungal plant pathogen.</title>
        <authorList>
            <person name="Vanheule A."/>
            <person name="Audenaert K."/>
            <person name="Warris S."/>
            <person name="Van De Geest H."/>
            <person name="Schijlen E."/>
            <person name="Hofte M."/>
            <person name="De Saeger S."/>
            <person name="Haesaert G."/>
            <person name="Waalwijk C."/>
            <person name="Van Der Lee T."/>
        </authorList>
    </citation>
    <scope>NUCLEOTIDE SEQUENCE [LARGE SCALE GENOMIC DNA]</scope>
    <source>
        <strain evidence="3 4">2516</strain>
    </source>
</reference>
<gene>
    <name evidence="3" type="ORF">FPOA_04109</name>
</gene>
<name>A0A1B8ASQ3_FUSPO</name>
<dbReference type="PANTHER" id="PTHR38788">
    <property type="entry name" value="CLR5 DOMAIN-CONTAINING PROTEIN"/>
    <property type="match status" value="1"/>
</dbReference>
<protein>
    <recommendedName>
        <fullName evidence="2">Clr5 domain-containing protein</fullName>
    </recommendedName>
</protein>
<dbReference type="EMBL" id="LYXU01000002">
    <property type="protein sequence ID" value="OBS23559.1"/>
    <property type="molecule type" value="Genomic_DNA"/>
</dbReference>
<feature type="compositionally biased region" description="Low complexity" evidence="1">
    <location>
        <begin position="90"/>
        <end position="101"/>
    </location>
</feature>
<keyword evidence="4" id="KW-1185">Reference proteome</keyword>
<dbReference type="AlphaFoldDB" id="A0A1B8ASQ3"/>
<evidence type="ECO:0000313" key="3">
    <source>
        <dbReference type="EMBL" id="OBS23559.1"/>
    </source>
</evidence>
<dbReference type="Pfam" id="PF14420">
    <property type="entry name" value="Clr5"/>
    <property type="match status" value="1"/>
</dbReference>
<dbReference type="PANTHER" id="PTHR38788:SF3">
    <property type="entry name" value="CLR5 DOMAIN-CONTAINING PROTEIN"/>
    <property type="match status" value="1"/>
</dbReference>
<dbReference type="STRING" id="36050.A0A1B8ASQ3"/>
<dbReference type="InterPro" id="IPR025676">
    <property type="entry name" value="Clr5_dom"/>
</dbReference>
<accession>A0A1B8ASQ3</accession>
<evidence type="ECO:0000259" key="2">
    <source>
        <dbReference type="Pfam" id="PF14420"/>
    </source>
</evidence>
<evidence type="ECO:0000256" key="1">
    <source>
        <dbReference type="SAM" id="MobiDB-lite"/>
    </source>
</evidence>
<comment type="caution">
    <text evidence="3">The sequence shown here is derived from an EMBL/GenBank/DDBJ whole genome shotgun (WGS) entry which is preliminary data.</text>
</comment>
<proteinExistence type="predicted"/>
<organism evidence="3 4">
    <name type="scientific">Fusarium poae</name>
    <dbReference type="NCBI Taxonomy" id="36050"/>
    <lineage>
        <taxon>Eukaryota</taxon>
        <taxon>Fungi</taxon>
        <taxon>Dikarya</taxon>
        <taxon>Ascomycota</taxon>
        <taxon>Pezizomycotina</taxon>
        <taxon>Sordariomycetes</taxon>
        <taxon>Hypocreomycetidae</taxon>
        <taxon>Hypocreales</taxon>
        <taxon>Nectriaceae</taxon>
        <taxon>Fusarium</taxon>
    </lineage>
</organism>